<dbReference type="AlphaFoldDB" id="A0A108T2U6"/>
<dbReference type="Proteomes" id="UP000056419">
    <property type="component" value="Unassembled WGS sequence"/>
</dbReference>
<sequence length="68" mass="7905">MLDTLLVALIISVDTAQVKEFPQKAEVEFKKNDLKENIIKSALNFHNSGKKDDKTWNWKIQDVVFKKD</sequence>
<comment type="caution">
    <text evidence="1">The sequence shown here is derived from an EMBL/GenBank/DDBJ whole genome shotgun (WGS) entry which is preliminary data.</text>
</comment>
<dbReference type="STRING" id="46506.AA415_02909"/>
<dbReference type="RefSeq" id="WP_060386488.1">
    <property type="nucleotide sequence ID" value="NZ_DAWEKG010000007.1"/>
</dbReference>
<organism evidence="1 2">
    <name type="scientific">Bacteroides stercoris</name>
    <dbReference type="NCBI Taxonomy" id="46506"/>
    <lineage>
        <taxon>Bacteria</taxon>
        <taxon>Pseudomonadati</taxon>
        <taxon>Bacteroidota</taxon>
        <taxon>Bacteroidia</taxon>
        <taxon>Bacteroidales</taxon>
        <taxon>Bacteroidaceae</taxon>
        <taxon>Bacteroides</taxon>
    </lineage>
</organism>
<reference evidence="1 2" key="1">
    <citation type="journal article" date="2016" name="BMC Genomics">
        <title>Type VI secretion systems of human gut Bacteroidales segregate into three genetic architectures, two of which are contained on mobile genetic elements.</title>
        <authorList>
            <person name="Coyne M.J."/>
            <person name="Roelofs K.G."/>
            <person name="Comstock L.E."/>
        </authorList>
    </citation>
    <scope>NUCLEOTIDE SEQUENCE [LARGE SCALE GENOMIC DNA]</scope>
    <source>
        <strain evidence="1 2">CL09T03C01</strain>
    </source>
</reference>
<keyword evidence="2" id="KW-1185">Reference proteome</keyword>
<gene>
    <name evidence="1" type="ORF">AA415_02909</name>
</gene>
<proteinExistence type="predicted"/>
<evidence type="ECO:0000313" key="1">
    <source>
        <dbReference type="EMBL" id="KWR52322.1"/>
    </source>
</evidence>
<accession>A0A108T2U6</accession>
<name>A0A108T2U6_BACSE</name>
<protein>
    <submittedName>
        <fullName evidence="1">Uncharacterized protein</fullName>
    </submittedName>
</protein>
<evidence type="ECO:0000313" key="2">
    <source>
        <dbReference type="Proteomes" id="UP000056419"/>
    </source>
</evidence>
<dbReference type="EMBL" id="LRGC01000021">
    <property type="protein sequence ID" value="KWR52322.1"/>
    <property type="molecule type" value="Genomic_DNA"/>
</dbReference>
<dbReference type="PATRIC" id="fig|46506.5.peg.3136"/>